<dbReference type="EMBL" id="BTSX01000006">
    <property type="protein sequence ID" value="GMT06752.1"/>
    <property type="molecule type" value="Genomic_DNA"/>
</dbReference>
<dbReference type="AlphaFoldDB" id="A0AAV5UJF3"/>
<feature type="compositionally biased region" description="Low complexity" evidence="1">
    <location>
        <begin position="23"/>
        <end position="37"/>
    </location>
</feature>
<dbReference type="Gene3D" id="3.40.50.410">
    <property type="entry name" value="von Willebrand factor, type A domain"/>
    <property type="match status" value="1"/>
</dbReference>
<feature type="region of interest" description="Disordered" evidence="1">
    <location>
        <begin position="1"/>
        <end position="62"/>
    </location>
</feature>
<dbReference type="Proteomes" id="UP001432027">
    <property type="component" value="Unassembled WGS sequence"/>
</dbReference>
<dbReference type="PANTHER" id="PTHR24020:SF84">
    <property type="entry name" value="VWFA DOMAIN-CONTAINING PROTEIN"/>
    <property type="match status" value="1"/>
</dbReference>
<gene>
    <name evidence="3" type="ORF">PENTCL1PPCAC_28926</name>
</gene>
<dbReference type="InterPro" id="IPR002035">
    <property type="entry name" value="VWF_A"/>
</dbReference>
<organism evidence="3 4">
    <name type="scientific">Pristionchus entomophagus</name>
    <dbReference type="NCBI Taxonomy" id="358040"/>
    <lineage>
        <taxon>Eukaryota</taxon>
        <taxon>Metazoa</taxon>
        <taxon>Ecdysozoa</taxon>
        <taxon>Nematoda</taxon>
        <taxon>Chromadorea</taxon>
        <taxon>Rhabditida</taxon>
        <taxon>Rhabditina</taxon>
        <taxon>Diplogasteromorpha</taxon>
        <taxon>Diplogasteroidea</taxon>
        <taxon>Neodiplogasteridae</taxon>
        <taxon>Pristionchus</taxon>
    </lineage>
</organism>
<sequence length="421" mass="46021">DPITTTELPPPPPPPPPRPSPSAPFTTTSTTATSLPPSTIPSPRPLPSPVHGDGDSPPEVPDLLFLVDASGSMKSAWNRHLQCVSTIARPAVGRAKIGVIVYSSRYKHRLYIPFRHYDDAATLDSMINALPFHGGVTNTGEALNEAVRVLEKERPRRVAVITLTDGYSWDALDRGSAQIRAFQGTTTYAVALEDVILRSELKILAESAERMFIQGDCCERLAHVLSAGSEFRKNTESITPPENPSTYYPESTPLQSSNRYSSGRIGNEQEAHAQFDDGLFVVDGSIADEAIARFGTGSDNRWIHQQNNLPIPRRAGLHECSLDVVFAFDSTSRAGLPSLLAASQILLHSRVFKRRTVRIGAVKFSEGMYSRVVFPLDEASRVPLEDILKSESHRGVEQALFLAAALLRDATPARPTKRVVI</sequence>
<evidence type="ECO:0000256" key="1">
    <source>
        <dbReference type="SAM" id="MobiDB-lite"/>
    </source>
</evidence>
<dbReference type="InterPro" id="IPR050525">
    <property type="entry name" value="ECM_Assembly_Org"/>
</dbReference>
<dbReference type="InterPro" id="IPR036465">
    <property type="entry name" value="vWFA_dom_sf"/>
</dbReference>
<dbReference type="PROSITE" id="PS50234">
    <property type="entry name" value="VWFA"/>
    <property type="match status" value="1"/>
</dbReference>
<feature type="domain" description="VWFA" evidence="2">
    <location>
        <begin position="62"/>
        <end position="228"/>
    </location>
</feature>
<feature type="non-terminal residue" evidence="3">
    <location>
        <position position="1"/>
    </location>
</feature>
<accession>A0AAV5UJF3</accession>
<reference evidence="3" key="1">
    <citation type="submission" date="2023-10" db="EMBL/GenBank/DDBJ databases">
        <title>Genome assembly of Pristionchus species.</title>
        <authorList>
            <person name="Yoshida K."/>
            <person name="Sommer R.J."/>
        </authorList>
    </citation>
    <scope>NUCLEOTIDE SEQUENCE</scope>
    <source>
        <strain evidence="3">RS0144</strain>
    </source>
</reference>
<evidence type="ECO:0000259" key="2">
    <source>
        <dbReference type="PROSITE" id="PS50234"/>
    </source>
</evidence>
<keyword evidence="4" id="KW-1185">Reference proteome</keyword>
<comment type="caution">
    <text evidence="3">The sequence shown here is derived from an EMBL/GenBank/DDBJ whole genome shotgun (WGS) entry which is preliminary data.</text>
</comment>
<dbReference type="SMART" id="SM00327">
    <property type="entry name" value="VWA"/>
    <property type="match status" value="1"/>
</dbReference>
<feature type="compositionally biased region" description="Polar residues" evidence="1">
    <location>
        <begin position="236"/>
        <end position="261"/>
    </location>
</feature>
<evidence type="ECO:0000313" key="3">
    <source>
        <dbReference type="EMBL" id="GMT06752.1"/>
    </source>
</evidence>
<proteinExistence type="predicted"/>
<dbReference type="Pfam" id="PF00092">
    <property type="entry name" value="VWA"/>
    <property type="match status" value="1"/>
</dbReference>
<evidence type="ECO:0000313" key="4">
    <source>
        <dbReference type="Proteomes" id="UP001432027"/>
    </source>
</evidence>
<dbReference type="PANTHER" id="PTHR24020">
    <property type="entry name" value="COLLAGEN ALPHA"/>
    <property type="match status" value="1"/>
</dbReference>
<feature type="non-terminal residue" evidence="3">
    <location>
        <position position="421"/>
    </location>
</feature>
<dbReference type="SUPFAM" id="SSF53300">
    <property type="entry name" value="vWA-like"/>
    <property type="match status" value="1"/>
</dbReference>
<feature type="compositionally biased region" description="Pro residues" evidence="1">
    <location>
        <begin position="8"/>
        <end position="22"/>
    </location>
</feature>
<feature type="region of interest" description="Disordered" evidence="1">
    <location>
        <begin position="232"/>
        <end position="262"/>
    </location>
</feature>
<name>A0AAV5UJF3_9BILA</name>
<feature type="compositionally biased region" description="Pro residues" evidence="1">
    <location>
        <begin position="38"/>
        <end position="48"/>
    </location>
</feature>
<protein>
    <recommendedName>
        <fullName evidence="2">VWFA domain-containing protein</fullName>
    </recommendedName>
</protein>